<organism evidence="11">
    <name type="scientific">hydrothermal vent metagenome</name>
    <dbReference type="NCBI Taxonomy" id="652676"/>
    <lineage>
        <taxon>unclassified sequences</taxon>
        <taxon>metagenomes</taxon>
        <taxon>ecological metagenomes</taxon>
    </lineage>
</organism>
<dbReference type="AlphaFoldDB" id="A0A3B0YY67"/>
<evidence type="ECO:0000256" key="4">
    <source>
        <dbReference type="ARBA" id="ARBA00022481"/>
    </source>
</evidence>
<protein>
    <recommendedName>
        <fullName evidence="2">Type II secretion system protein H</fullName>
    </recommendedName>
    <alternativeName>
        <fullName evidence="9">General secretion pathway protein H</fullName>
    </alternativeName>
</protein>
<reference evidence="11" key="1">
    <citation type="submission" date="2018-06" db="EMBL/GenBank/DDBJ databases">
        <authorList>
            <person name="Zhirakovskaya E."/>
        </authorList>
    </citation>
    <scope>NUCLEOTIDE SEQUENCE</scope>
</reference>
<dbReference type="InterPro" id="IPR012902">
    <property type="entry name" value="N_methyl_site"/>
</dbReference>
<keyword evidence="8 10" id="KW-0472">Membrane</keyword>
<dbReference type="EMBL" id="UOFQ01000033">
    <property type="protein sequence ID" value="VAW86015.1"/>
    <property type="molecule type" value="Genomic_DNA"/>
</dbReference>
<dbReference type="InterPro" id="IPR002416">
    <property type="entry name" value="T2SS_protein-GspH"/>
</dbReference>
<dbReference type="PRINTS" id="PR00885">
    <property type="entry name" value="BCTERIALGSPH"/>
</dbReference>
<keyword evidence="4" id="KW-0488">Methylation</keyword>
<dbReference type="Pfam" id="PF07963">
    <property type="entry name" value="N_methyl"/>
    <property type="match status" value="1"/>
</dbReference>
<evidence type="ECO:0000256" key="6">
    <source>
        <dbReference type="ARBA" id="ARBA00022692"/>
    </source>
</evidence>
<dbReference type="GO" id="GO:0015627">
    <property type="term" value="C:type II protein secretion system complex"/>
    <property type="evidence" value="ECO:0007669"/>
    <property type="project" value="InterPro"/>
</dbReference>
<dbReference type="InterPro" id="IPR045584">
    <property type="entry name" value="Pilin-like"/>
</dbReference>
<name>A0A3B0YY67_9ZZZZ</name>
<evidence type="ECO:0000313" key="11">
    <source>
        <dbReference type="EMBL" id="VAW86015.1"/>
    </source>
</evidence>
<keyword evidence="6 10" id="KW-0812">Transmembrane</keyword>
<keyword evidence="5" id="KW-0997">Cell inner membrane</keyword>
<evidence type="ECO:0000256" key="3">
    <source>
        <dbReference type="ARBA" id="ARBA00022475"/>
    </source>
</evidence>
<evidence type="ECO:0000256" key="10">
    <source>
        <dbReference type="SAM" id="Phobius"/>
    </source>
</evidence>
<evidence type="ECO:0000256" key="8">
    <source>
        <dbReference type="ARBA" id="ARBA00023136"/>
    </source>
</evidence>
<dbReference type="GO" id="GO:0015628">
    <property type="term" value="P:protein secretion by the type II secretion system"/>
    <property type="evidence" value="ECO:0007669"/>
    <property type="project" value="InterPro"/>
</dbReference>
<proteinExistence type="predicted"/>
<comment type="subcellular location">
    <subcellularLocation>
        <location evidence="1">Cell inner membrane</location>
        <topology evidence="1">Single-pass membrane protein</topology>
    </subcellularLocation>
</comment>
<keyword evidence="3" id="KW-1003">Cell membrane</keyword>
<accession>A0A3B0YY67</accession>
<dbReference type="NCBIfam" id="TIGR02532">
    <property type="entry name" value="IV_pilin_GFxxxE"/>
    <property type="match status" value="1"/>
</dbReference>
<dbReference type="InterPro" id="IPR049875">
    <property type="entry name" value="TypeII_GspH"/>
</dbReference>
<evidence type="ECO:0000256" key="9">
    <source>
        <dbReference type="ARBA" id="ARBA00030775"/>
    </source>
</evidence>
<evidence type="ECO:0000256" key="5">
    <source>
        <dbReference type="ARBA" id="ARBA00022519"/>
    </source>
</evidence>
<sequence>MNKLPAFSCSRRRAAGFTLIELMVVALIIGITLTYVVVGFDRDVDDEVQTEAQRLAALVTLAAQESVLHSREHALEFGHDRYRFLVLTNTGQWQAPADDEMLRERELPEGIYLELYLEGDEFAFEDEVEASSEGEEEEVQSIGPRVYLLSSGEMSPFEAELRHEDGEVRFVVKAGITGKVEIEQQ</sequence>
<dbReference type="NCBIfam" id="TIGR01708">
    <property type="entry name" value="typeII_sec_gspH"/>
    <property type="match status" value="1"/>
</dbReference>
<gene>
    <name evidence="11" type="ORF">MNBD_GAMMA17-1107</name>
</gene>
<evidence type="ECO:0000256" key="1">
    <source>
        <dbReference type="ARBA" id="ARBA00004377"/>
    </source>
</evidence>
<dbReference type="GO" id="GO:0005886">
    <property type="term" value="C:plasma membrane"/>
    <property type="evidence" value="ECO:0007669"/>
    <property type="project" value="UniProtKB-SubCell"/>
</dbReference>
<keyword evidence="7 10" id="KW-1133">Transmembrane helix</keyword>
<evidence type="ECO:0000256" key="7">
    <source>
        <dbReference type="ARBA" id="ARBA00022989"/>
    </source>
</evidence>
<dbReference type="Gene3D" id="3.55.40.10">
    <property type="entry name" value="minor pseudopilin epsh domain"/>
    <property type="match status" value="1"/>
</dbReference>
<evidence type="ECO:0000256" key="2">
    <source>
        <dbReference type="ARBA" id="ARBA00021549"/>
    </source>
</evidence>
<dbReference type="SUPFAM" id="SSF54523">
    <property type="entry name" value="Pili subunits"/>
    <property type="match status" value="1"/>
</dbReference>
<feature type="transmembrane region" description="Helical" evidence="10">
    <location>
        <begin position="20"/>
        <end position="40"/>
    </location>
</feature>